<dbReference type="EMBL" id="MDYQ01000179">
    <property type="protein sequence ID" value="PRP79572.1"/>
    <property type="molecule type" value="Genomic_DNA"/>
</dbReference>
<dbReference type="STRING" id="1890364.A0A2P6N6I9"/>
<gene>
    <name evidence="5" type="ORF">PROFUN_12833</name>
</gene>
<feature type="coiled-coil region" evidence="1">
    <location>
        <begin position="269"/>
        <end position="405"/>
    </location>
</feature>
<evidence type="ECO:0000313" key="5">
    <source>
        <dbReference type="EMBL" id="PRP79572.1"/>
    </source>
</evidence>
<keyword evidence="6" id="KW-1185">Reference proteome</keyword>
<dbReference type="SMART" id="SM00239">
    <property type="entry name" value="C2"/>
    <property type="match status" value="1"/>
</dbReference>
<evidence type="ECO:0000256" key="1">
    <source>
        <dbReference type="SAM" id="Coils"/>
    </source>
</evidence>
<evidence type="ECO:0000313" key="6">
    <source>
        <dbReference type="Proteomes" id="UP000241769"/>
    </source>
</evidence>
<dbReference type="InterPro" id="IPR001715">
    <property type="entry name" value="CH_dom"/>
</dbReference>
<dbReference type="SMART" id="SM00033">
    <property type="entry name" value="CH"/>
    <property type="match status" value="2"/>
</dbReference>
<dbReference type="Gene3D" id="2.60.40.150">
    <property type="entry name" value="C2 domain"/>
    <property type="match status" value="1"/>
</dbReference>
<evidence type="ECO:0000259" key="3">
    <source>
        <dbReference type="PROSITE" id="PS50004"/>
    </source>
</evidence>
<organism evidence="5 6">
    <name type="scientific">Planoprotostelium fungivorum</name>
    <dbReference type="NCBI Taxonomy" id="1890364"/>
    <lineage>
        <taxon>Eukaryota</taxon>
        <taxon>Amoebozoa</taxon>
        <taxon>Evosea</taxon>
        <taxon>Variosea</taxon>
        <taxon>Cavosteliida</taxon>
        <taxon>Cavosteliaceae</taxon>
        <taxon>Planoprotostelium</taxon>
    </lineage>
</organism>
<dbReference type="AlphaFoldDB" id="A0A2P6N6I9"/>
<dbReference type="Proteomes" id="UP000241769">
    <property type="component" value="Unassembled WGS sequence"/>
</dbReference>
<comment type="caution">
    <text evidence="5">The sequence shown here is derived from an EMBL/GenBank/DDBJ whole genome shotgun (WGS) entry which is preliminary data.</text>
</comment>
<dbReference type="InterPro" id="IPR000008">
    <property type="entry name" value="C2_dom"/>
</dbReference>
<dbReference type="PANTHER" id="PTHR11915">
    <property type="entry name" value="SPECTRIN/FILAMIN RELATED CYTOSKELETAL PROTEIN"/>
    <property type="match status" value="1"/>
</dbReference>
<dbReference type="Pfam" id="PF00168">
    <property type="entry name" value="C2"/>
    <property type="match status" value="1"/>
</dbReference>
<name>A0A2P6N6I9_9EUKA</name>
<dbReference type="InterPro" id="IPR036872">
    <property type="entry name" value="CH_dom_sf"/>
</dbReference>
<dbReference type="Gene3D" id="1.10.418.10">
    <property type="entry name" value="Calponin-like domain"/>
    <property type="match status" value="2"/>
</dbReference>
<feature type="domain" description="C2" evidence="3">
    <location>
        <begin position="396"/>
        <end position="512"/>
    </location>
</feature>
<dbReference type="CDD" id="cd00030">
    <property type="entry name" value="C2"/>
    <property type="match status" value="1"/>
</dbReference>
<dbReference type="InParanoid" id="A0A2P6N6I9"/>
<protein>
    <recommendedName>
        <fullName evidence="7">Calponin-homology (CH) domain-containing protein</fullName>
    </recommendedName>
</protein>
<sequence length="658" mass="76315">MSNLLVSTTTARRKEQETATENLHAKTFMSWMNKHLAASKQPTLNPSVDLFAQLKDGLSLCRLLTSLYPNERLPGRLTEKPINDIQRLQNVSMAIDFLKARRVNVTVNSQDILDGNRKLILGLIWRLILDRNMLDPNQMSEDTTAAQRNKQAKSNLLAFCQQQVKPYSVPVQDLCESWYDGRAFCALVHSIDPSFDWNSVQNDTRRNLQLAFDRAARLGIPPMLDIDDMMQDDISRRPDEKCIMTYLSEFPPLLANRVQKAPTIDPEEERRLSEQMERMRLEKERKNKLEYERFLEGERQRIENEMRERMQKEYNEMMRREEEDRLRRQQKKEEELINRLNQLKQVSQDIMNEHNALMQQREQLERDSQLPSQYNYNKDDMLSHLRNLQEQAAKLREENLRLRSEMQPDEKKFLKLHVNIKEGRALLGMDLLGKSDPYIKLVLESQEYKSHTQRRTCHPQFHQDFELFVNPASYGILDISCWHASIGKDSFMGHITFPINKLSIGSSISQWLPLTPKTTEKVTGELFLTISLHPYPFAVEVNRCQRVHLFTTDAVTDRAFTSSLSREPSMLSLKKSSKLGGGSSTLPRPRRISLLSDVSDDLGSVSSSSSNYSKSASKKKPDDTWILDEDTYKNIISNPTEPLVAAYTLKFMLIRVKA</sequence>
<feature type="compositionally biased region" description="Low complexity" evidence="2">
    <location>
        <begin position="600"/>
        <end position="615"/>
    </location>
</feature>
<dbReference type="SUPFAM" id="SSF49562">
    <property type="entry name" value="C2 domain (Calcium/lipid-binding domain, CaLB)"/>
    <property type="match status" value="1"/>
</dbReference>
<keyword evidence="1" id="KW-0175">Coiled coil</keyword>
<dbReference type="InterPro" id="IPR035892">
    <property type="entry name" value="C2_domain_sf"/>
</dbReference>
<accession>A0A2P6N6I9</accession>
<reference evidence="5 6" key="1">
    <citation type="journal article" date="2018" name="Genome Biol. Evol.">
        <title>Multiple Roots of Fruiting Body Formation in Amoebozoa.</title>
        <authorList>
            <person name="Hillmann F."/>
            <person name="Forbes G."/>
            <person name="Novohradska S."/>
            <person name="Ferling I."/>
            <person name="Riege K."/>
            <person name="Groth M."/>
            <person name="Westermann M."/>
            <person name="Marz M."/>
            <person name="Spaller T."/>
            <person name="Winckler T."/>
            <person name="Schaap P."/>
            <person name="Glockner G."/>
        </authorList>
    </citation>
    <scope>NUCLEOTIDE SEQUENCE [LARGE SCALE GENOMIC DNA]</scope>
    <source>
        <strain evidence="5 6">Jena</strain>
    </source>
</reference>
<dbReference type="Pfam" id="PF00307">
    <property type="entry name" value="CH"/>
    <property type="match status" value="2"/>
</dbReference>
<evidence type="ECO:0000256" key="2">
    <source>
        <dbReference type="SAM" id="MobiDB-lite"/>
    </source>
</evidence>
<dbReference type="PROSITE" id="PS50021">
    <property type="entry name" value="CH"/>
    <property type="match status" value="2"/>
</dbReference>
<proteinExistence type="predicted"/>
<feature type="domain" description="Calponin-homology (CH)" evidence="4">
    <location>
        <begin position="22"/>
        <end position="132"/>
    </location>
</feature>
<feature type="region of interest" description="Disordered" evidence="2">
    <location>
        <begin position="600"/>
        <end position="621"/>
    </location>
</feature>
<evidence type="ECO:0008006" key="7">
    <source>
        <dbReference type="Google" id="ProtNLM"/>
    </source>
</evidence>
<dbReference type="OrthoDB" id="10017054at2759"/>
<feature type="domain" description="Calponin-homology (CH)" evidence="4">
    <location>
        <begin position="150"/>
        <end position="255"/>
    </location>
</feature>
<dbReference type="PROSITE" id="PS50004">
    <property type="entry name" value="C2"/>
    <property type="match status" value="1"/>
</dbReference>
<evidence type="ECO:0000259" key="4">
    <source>
        <dbReference type="PROSITE" id="PS50021"/>
    </source>
</evidence>
<dbReference type="SUPFAM" id="SSF47576">
    <property type="entry name" value="Calponin-homology domain, CH-domain"/>
    <property type="match status" value="1"/>
</dbReference>